<organism evidence="2">
    <name type="scientific">Aphanomyces stellatus</name>
    <dbReference type="NCBI Taxonomy" id="120398"/>
    <lineage>
        <taxon>Eukaryota</taxon>
        <taxon>Sar</taxon>
        <taxon>Stramenopiles</taxon>
        <taxon>Oomycota</taxon>
        <taxon>Saprolegniomycetes</taxon>
        <taxon>Saprolegniales</taxon>
        <taxon>Verrucalvaceae</taxon>
        <taxon>Aphanomyces</taxon>
    </lineage>
</organism>
<dbReference type="AlphaFoldDB" id="A0A6A4Y805"/>
<name>A0A6A4Y805_9STRA</name>
<comment type="caution">
    <text evidence="2">The sequence shown here is derived from an EMBL/GenBank/DDBJ whole genome shotgun (WGS) entry which is preliminary data.</text>
</comment>
<sequence>MAVPSANGTSNEVDEQLTAAPPTDMAHVEQTHQEAPAATRRPASTKRPRAAALLEDNDEGVERVWHRVEMIPAQPSVDASPTFGGGDSDDSDDSASRGTHESASSDDSDDTGMPTDTMSQVHMLIHELRNECERSQHQVLTLQKRLLESMPDA</sequence>
<feature type="region of interest" description="Disordered" evidence="1">
    <location>
        <begin position="1"/>
        <end position="120"/>
    </location>
</feature>
<feature type="non-terminal residue" evidence="2">
    <location>
        <position position="153"/>
    </location>
</feature>
<feature type="compositionally biased region" description="Basic and acidic residues" evidence="1">
    <location>
        <begin position="60"/>
        <end position="69"/>
    </location>
</feature>
<feature type="compositionally biased region" description="Polar residues" evidence="1">
    <location>
        <begin position="1"/>
        <end position="11"/>
    </location>
</feature>
<dbReference type="EMBL" id="VJMH01005860">
    <property type="protein sequence ID" value="KAF0692665.1"/>
    <property type="molecule type" value="Genomic_DNA"/>
</dbReference>
<evidence type="ECO:0000256" key="1">
    <source>
        <dbReference type="SAM" id="MobiDB-lite"/>
    </source>
</evidence>
<accession>A0A6A4Y805</accession>
<protein>
    <submittedName>
        <fullName evidence="2">Uncharacterized protein</fullName>
    </submittedName>
</protein>
<reference evidence="2" key="1">
    <citation type="submission" date="2019-06" db="EMBL/GenBank/DDBJ databases">
        <title>Genomics analysis of Aphanomyces spp. identifies a new class of oomycete effector associated with host adaptation.</title>
        <authorList>
            <person name="Gaulin E."/>
        </authorList>
    </citation>
    <scope>NUCLEOTIDE SEQUENCE</scope>
    <source>
        <strain evidence="2">CBS 578.67</strain>
    </source>
</reference>
<evidence type="ECO:0000313" key="2">
    <source>
        <dbReference type="EMBL" id="KAF0692665.1"/>
    </source>
</evidence>
<gene>
    <name evidence="2" type="ORF">As57867_016223</name>
</gene>
<proteinExistence type="predicted"/>